<sequence>MAKEIYKELLEKTKVAVLKQVQLADGYYVLEDIFQRITAWFIR</sequence>
<dbReference type="AlphaFoldDB" id="A0A8F5BV90"/>
<proteinExistence type="predicted"/>
<name>A0A8F5BV90_9CREN</name>
<dbReference type="Proteomes" id="UP000693941">
    <property type="component" value="Chromosome"/>
</dbReference>
<dbReference type="EMBL" id="CP077715">
    <property type="protein sequence ID" value="QXJ32103.1"/>
    <property type="molecule type" value="Genomic_DNA"/>
</dbReference>
<organism evidence="1 2">
    <name type="scientific">Saccharolobus shibatae</name>
    <dbReference type="NCBI Taxonomy" id="2286"/>
    <lineage>
        <taxon>Archaea</taxon>
        <taxon>Thermoproteota</taxon>
        <taxon>Thermoprotei</taxon>
        <taxon>Sulfolobales</taxon>
        <taxon>Sulfolobaceae</taxon>
        <taxon>Saccharolobus</taxon>
    </lineage>
</organism>
<evidence type="ECO:0000313" key="2">
    <source>
        <dbReference type="Proteomes" id="UP000693941"/>
    </source>
</evidence>
<reference evidence="1" key="1">
    <citation type="journal article" date="2021" name="Environ. Microbiol.">
        <title>New insights into the diversity and evolution of the archaeal mobilome from three complete genomes of Saccharolobus shibatae.</title>
        <authorList>
            <person name="Medvedeva S."/>
            <person name="Brandt D."/>
            <person name="Cvirkaite-Krupovic V."/>
            <person name="Liu Y."/>
            <person name="Severinov K."/>
            <person name="Ishino S."/>
            <person name="Ishino Y."/>
            <person name="Prangishvili D."/>
            <person name="Kalinowski J."/>
            <person name="Krupovic M."/>
        </authorList>
    </citation>
    <scope>NUCLEOTIDE SEQUENCE</scope>
    <source>
        <strain evidence="1">BEU9</strain>
    </source>
</reference>
<dbReference type="GeneID" id="75046190"/>
<evidence type="ECO:0000313" key="1">
    <source>
        <dbReference type="EMBL" id="QXJ32103.1"/>
    </source>
</evidence>
<protein>
    <submittedName>
        <fullName evidence="1">Uncharacterized protein</fullName>
    </submittedName>
</protein>
<gene>
    <name evidence="1" type="ORF">J5U21_01754</name>
</gene>
<accession>A0A8F5BV90</accession>
<dbReference type="RefSeq" id="WP_261310579.1">
    <property type="nucleotide sequence ID" value="NZ_CP077715.1"/>
</dbReference>